<reference evidence="12" key="1">
    <citation type="submission" date="2025-08" db="UniProtKB">
        <authorList>
            <consortium name="RefSeq"/>
        </authorList>
    </citation>
    <scope>IDENTIFICATION</scope>
</reference>
<evidence type="ECO:0000256" key="4">
    <source>
        <dbReference type="ARBA" id="ARBA00023040"/>
    </source>
</evidence>
<dbReference type="PANTHER" id="PTHR24243">
    <property type="entry name" value="G-PROTEIN COUPLED RECEPTOR"/>
    <property type="match status" value="1"/>
</dbReference>
<feature type="transmembrane region" description="Helical" evidence="8">
    <location>
        <begin position="32"/>
        <end position="52"/>
    </location>
</feature>
<dbReference type="PRINTS" id="PR00237">
    <property type="entry name" value="GPCRRHODOPSN"/>
</dbReference>
<evidence type="ECO:0000313" key="11">
    <source>
        <dbReference type="Proteomes" id="UP000694888"/>
    </source>
</evidence>
<keyword evidence="6" id="KW-0675">Receptor</keyword>
<keyword evidence="5 8" id="KW-0472">Membrane</keyword>
<proteinExistence type="predicted"/>
<evidence type="ECO:0000313" key="12">
    <source>
        <dbReference type="RefSeq" id="XP_005094258.1"/>
    </source>
</evidence>
<feature type="transmembrane region" description="Helical" evidence="8">
    <location>
        <begin position="73"/>
        <end position="92"/>
    </location>
</feature>
<evidence type="ECO:0000256" key="8">
    <source>
        <dbReference type="SAM" id="Phobius"/>
    </source>
</evidence>
<keyword evidence="2 8" id="KW-0812">Transmembrane</keyword>
<feature type="domain" description="G-protein coupled receptors family 1 profile" evidence="10">
    <location>
        <begin position="48"/>
        <end position="250"/>
    </location>
</feature>
<dbReference type="InterPro" id="IPR017452">
    <property type="entry name" value="GPCR_Rhodpsn_7TM"/>
</dbReference>
<feature type="chain" id="PRO_5046608210" evidence="9">
    <location>
        <begin position="17"/>
        <end position="275"/>
    </location>
</feature>
<feature type="transmembrane region" description="Helical" evidence="8">
    <location>
        <begin position="225"/>
        <end position="251"/>
    </location>
</feature>
<dbReference type="RefSeq" id="XP_005094258.1">
    <property type="nucleotide sequence ID" value="XM_005094201.1"/>
</dbReference>
<name>A0ABM0JI97_APLCA</name>
<dbReference type="Pfam" id="PF00001">
    <property type="entry name" value="7tm_1"/>
    <property type="match status" value="1"/>
</dbReference>
<dbReference type="SUPFAM" id="SSF81321">
    <property type="entry name" value="Family A G protein-coupled receptor-like"/>
    <property type="match status" value="1"/>
</dbReference>
<dbReference type="PROSITE" id="PS50262">
    <property type="entry name" value="G_PROTEIN_RECEP_F1_2"/>
    <property type="match status" value="1"/>
</dbReference>
<keyword evidence="11" id="KW-1185">Reference proteome</keyword>
<evidence type="ECO:0000256" key="6">
    <source>
        <dbReference type="ARBA" id="ARBA00023170"/>
    </source>
</evidence>
<feature type="transmembrane region" description="Helical" evidence="8">
    <location>
        <begin position="187"/>
        <end position="205"/>
    </location>
</feature>
<dbReference type="Proteomes" id="UP000694888">
    <property type="component" value="Unplaced"/>
</dbReference>
<evidence type="ECO:0000256" key="3">
    <source>
        <dbReference type="ARBA" id="ARBA00022989"/>
    </source>
</evidence>
<comment type="subcellular location">
    <subcellularLocation>
        <location evidence="1">Membrane</location>
        <topology evidence="1">Multi-pass membrane protein</topology>
    </subcellularLocation>
</comment>
<feature type="signal peptide" evidence="9">
    <location>
        <begin position="1"/>
        <end position="16"/>
    </location>
</feature>
<keyword evidence="4" id="KW-0297">G-protein coupled receptor</keyword>
<gene>
    <name evidence="12" type="primary">LOC101852163</name>
</gene>
<evidence type="ECO:0000256" key="2">
    <source>
        <dbReference type="ARBA" id="ARBA00022692"/>
    </source>
</evidence>
<evidence type="ECO:0000256" key="7">
    <source>
        <dbReference type="ARBA" id="ARBA00023224"/>
    </source>
</evidence>
<keyword evidence="7" id="KW-0807">Transducer</keyword>
<feature type="transmembrane region" description="Helical" evidence="8">
    <location>
        <begin position="130"/>
        <end position="154"/>
    </location>
</feature>
<evidence type="ECO:0000256" key="5">
    <source>
        <dbReference type="ARBA" id="ARBA00023136"/>
    </source>
</evidence>
<sequence length="275" mass="30984">MARVVILLMTVPVCVAGFGANAINLAVFWRQGSWIIYGLSLNSCCTAVFISVERCLCITQPFKVKEIITPGRSIFIIASIFTVSMATVFPSLSLVSFVTQRDPCTNVIPRYMMFVHSISVRPVRFIVSNILFTSLQIISFICLLLCTGTLILSLRNETKWRNRVTYRPCAVTLANTAEPSLSREKRVVKMVVIVASVFIVCFAPAQAAPIANLLMPEFFHGRRYGYAYGVCWAVSYFLYSVNSSVNLIVYYNMSSRYRDSLGRLIRQYLSCLHTR</sequence>
<keyword evidence="9" id="KW-0732">Signal</keyword>
<dbReference type="Gene3D" id="1.20.1070.10">
    <property type="entry name" value="Rhodopsin 7-helix transmembrane proteins"/>
    <property type="match status" value="1"/>
</dbReference>
<keyword evidence="3 8" id="KW-1133">Transmembrane helix</keyword>
<dbReference type="InterPro" id="IPR000276">
    <property type="entry name" value="GPCR_Rhodpsn"/>
</dbReference>
<dbReference type="GeneID" id="101852163"/>
<evidence type="ECO:0000256" key="1">
    <source>
        <dbReference type="ARBA" id="ARBA00004141"/>
    </source>
</evidence>
<dbReference type="PANTHER" id="PTHR24243:SF208">
    <property type="entry name" value="PYROKININ-1 RECEPTOR"/>
    <property type="match status" value="1"/>
</dbReference>
<evidence type="ECO:0000259" key="10">
    <source>
        <dbReference type="PROSITE" id="PS50262"/>
    </source>
</evidence>
<protein>
    <submittedName>
        <fullName evidence="12">Neuropeptides capa receptor-like</fullName>
    </submittedName>
</protein>
<organism evidence="11 12">
    <name type="scientific">Aplysia californica</name>
    <name type="common">California sea hare</name>
    <dbReference type="NCBI Taxonomy" id="6500"/>
    <lineage>
        <taxon>Eukaryota</taxon>
        <taxon>Metazoa</taxon>
        <taxon>Spiralia</taxon>
        <taxon>Lophotrochozoa</taxon>
        <taxon>Mollusca</taxon>
        <taxon>Gastropoda</taxon>
        <taxon>Heterobranchia</taxon>
        <taxon>Euthyneura</taxon>
        <taxon>Tectipleura</taxon>
        <taxon>Aplysiida</taxon>
        <taxon>Aplysioidea</taxon>
        <taxon>Aplysiidae</taxon>
        <taxon>Aplysia</taxon>
    </lineage>
</organism>
<evidence type="ECO:0000256" key="9">
    <source>
        <dbReference type="SAM" id="SignalP"/>
    </source>
</evidence>
<accession>A0ABM0JI97</accession>